<dbReference type="HOGENOM" id="CLU_113736_3_2_9"/>
<dbReference type="PANTHER" id="PTHR33931">
    <property type="entry name" value="HOLIN-LIKE PROTEIN CIDA-RELATED"/>
    <property type="match status" value="1"/>
</dbReference>
<dbReference type="eggNOG" id="COG1380">
    <property type="taxonomic scope" value="Bacteria"/>
</dbReference>
<evidence type="ECO:0000256" key="6">
    <source>
        <dbReference type="SAM" id="Phobius"/>
    </source>
</evidence>
<dbReference type="Pfam" id="PF03788">
    <property type="entry name" value="LrgA"/>
    <property type="match status" value="1"/>
</dbReference>
<dbReference type="KEGG" id="bmet:BMMGA3_04130"/>
<keyword evidence="3 6" id="KW-0812">Transmembrane</keyword>
<dbReference type="EMBL" id="CP007739">
    <property type="protein sequence ID" value="AIE59266.1"/>
    <property type="molecule type" value="Genomic_DNA"/>
</dbReference>
<keyword evidence="8" id="KW-1185">Reference proteome</keyword>
<reference evidence="7 8" key="1">
    <citation type="journal article" date="2015" name="BMC Genomics">
        <title>Transcriptome analysis of thermophilic methylotrophic Bacillus methanolicus MGA3 using RNA-sequencing provides detailed insights into its previously uncharted transcriptional landscape.</title>
        <authorList>
            <person name="Irla M."/>
            <person name="Neshat A."/>
            <person name="Brautaset T."/>
            <person name="Ruckert C."/>
            <person name="Kalinowski J."/>
            <person name="Wendisch V.F."/>
        </authorList>
    </citation>
    <scope>NUCLEOTIDE SEQUENCE [LARGE SCALE GENOMIC DNA]</scope>
    <source>
        <strain evidence="8">MGA3 / ATCC 53907</strain>
    </source>
</reference>
<dbReference type="Proteomes" id="UP000027602">
    <property type="component" value="Chromosome"/>
</dbReference>
<evidence type="ECO:0000313" key="7">
    <source>
        <dbReference type="EMBL" id="AIE59266.1"/>
    </source>
</evidence>
<evidence type="ECO:0008006" key="9">
    <source>
        <dbReference type="Google" id="ProtNLM"/>
    </source>
</evidence>
<name>I3E7G8_BACMM</name>
<comment type="subcellular location">
    <subcellularLocation>
        <location evidence="1">Cell membrane</location>
        <topology evidence="1">Multi-pass membrane protein</topology>
    </subcellularLocation>
</comment>
<dbReference type="AlphaFoldDB" id="I3E7G8"/>
<keyword evidence="5 6" id="KW-0472">Membrane</keyword>
<keyword evidence="4 6" id="KW-1133">Transmembrane helix</keyword>
<evidence type="ECO:0000256" key="3">
    <source>
        <dbReference type="ARBA" id="ARBA00022692"/>
    </source>
</evidence>
<accession>I3E7G8</accession>
<feature type="transmembrane region" description="Helical" evidence="6">
    <location>
        <begin position="30"/>
        <end position="52"/>
    </location>
</feature>
<proteinExistence type="predicted"/>
<feature type="transmembrane region" description="Helical" evidence="6">
    <location>
        <begin position="64"/>
        <end position="83"/>
    </location>
</feature>
<dbReference type="STRING" id="796606.BMMGA3_04130"/>
<keyword evidence="2" id="KW-1003">Cell membrane</keyword>
<evidence type="ECO:0000256" key="1">
    <source>
        <dbReference type="ARBA" id="ARBA00004651"/>
    </source>
</evidence>
<organism evidence="7 8">
    <name type="scientific">Bacillus methanolicus (strain MGA3 / ATCC 53907)</name>
    <dbReference type="NCBI Taxonomy" id="796606"/>
    <lineage>
        <taxon>Bacteria</taxon>
        <taxon>Bacillati</taxon>
        <taxon>Bacillota</taxon>
        <taxon>Bacilli</taxon>
        <taxon>Bacillales</taxon>
        <taxon>Bacillaceae</taxon>
        <taxon>Bacillus</taxon>
    </lineage>
</organism>
<evidence type="ECO:0000256" key="4">
    <source>
        <dbReference type="ARBA" id="ARBA00022989"/>
    </source>
</evidence>
<dbReference type="OrthoDB" id="3176438at2"/>
<dbReference type="InterPro" id="IPR005538">
    <property type="entry name" value="LrgA/CidA"/>
</dbReference>
<dbReference type="RefSeq" id="WP_004433426.1">
    <property type="nucleotide sequence ID" value="NZ_ADWW01000002.1"/>
</dbReference>
<dbReference type="GO" id="GO:0005886">
    <property type="term" value="C:plasma membrane"/>
    <property type="evidence" value="ECO:0007669"/>
    <property type="project" value="UniProtKB-SubCell"/>
</dbReference>
<sequence length="119" mass="13190">MLRLVVQFIIILALLLIGNSITNFFHLPVPGSIIGMVLLLIFLRSGVIKMNWVSDVANLHLKHMVLLFIPSIIGIFFSLSILQGQSWKIIVVLIISSLLGLVGTGYTAEIYEKSKKEEG</sequence>
<protein>
    <recommendedName>
        <fullName evidence="9">LrgA family protein</fullName>
    </recommendedName>
</protein>
<evidence type="ECO:0000256" key="5">
    <source>
        <dbReference type="ARBA" id="ARBA00023136"/>
    </source>
</evidence>
<evidence type="ECO:0000313" key="8">
    <source>
        <dbReference type="Proteomes" id="UP000027602"/>
    </source>
</evidence>
<dbReference type="PANTHER" id="PTHR33931:SF2">
    <property type="entry name" value="HOLIN-LIKE PROTEIN CIDA"/>
    <property type="match status" value="1"/>
</dbReference>
<evidence type="ECO:0000256" key="2">
    <source>
        <dbReference type="ARBA" id="ARBA00022475"/>
    </source>
</evidence>
<gene>
    <name evidence="7" type="ORF">BMMGA3_04130</name>
</gene>
<feature type="transmembrane region" description="Helical" evidence="6">
    <location>
        <begin position="89"/>
        <end position="108"/>
    </location>
</feature>